<dbReference type="GO" id="GO:0003723">
    <property type="term" value="F:RNA binding"/>
    <property type="evidence" value="ECO:0007669"/>
    <property type="project" value="InterPro"/>
</dbReference>
<dbReference type="SUPFAM" id="SSF52172">
    <property type="entry name" value="CheY-like"/>
    <property type="match status" value="1"/>
</dbReference>
<accession>A0A9D1LDQ5</accession>
<comment type="caution">
    <text evidence="2">The sequence shown here is derived from an EMBL/GenBank/DDBJ whole genome shotgun (WGS) entry which is preliminary data.</text>
</comment>
<sequence length="177" mass="19034">MKEVIVASRSPRGAAHVRSLLAGGQVLVRHVFTSAAQVLAFASVREEAVVVCGRLPDMPAAELARLLPVGFDVVWLVSPEEPPPAFAANLVPLQKPVDRAALLDTVRRLASAAAETGGPHRARDPETEAALKRAKAVLRRAGLSERDAHRELQRRAMQSGKTLLAVAEETADGEFRR</sequence>
<dbReference type="EMBL" id="DVMW01000005">
    <property type="protein sequence ID" value="HIU35081.1"/>
    <property type="molecule type" value="Genomic_DNA"/>
</dbReference>
<proteinExistence type="predicted"/>
<dbReference type="Pfam" id="PF03861">
    <property type="entry name" value="ANTAR"/>
    <property type="match status" value="1"/>
</dbReference>
<organism evidence="2 3">
    <name type="scientific">Candidatus Fimenecus excrementigallinarum</name>
    <dbReference type="NCBI Taxonomy" id="2840816"/>
    <lineage>
        <taxon>Bacteria</taxon>
        <taxon>Bacillati</taxon>
        <taxon>Bacillota</taxon>
        <taxon>Clostridia</taxon>
        <taxon>Candidatus Fimenecus</taxon>
    </lineage>
</organism>
<protein>
    <submittedName>
        <fullName evidence="2">ANTAR domain-containing protein</fullName>
    </submittedName>
</protein>
<dbReference type="SMART" id="SM01012">
    <property type="entry name" value="ANTAR"/>
    <property type="match status" value="1"/>
</dbReference>
<dbReference type="Gene3D" id="1.10.10.10">
    <property type="entry name" value="Winged helix-like DNA-binding domain superfamily/Winged helix DNA-binding domain"/>
    <property type="match status" value="1"/>
</dbReference>
<dbReference type="Proteomes" id="UP000824071">
    <property type="component" value="Unassembled WGS sequence"/>
</dbReference>
<feature type="domain" description="ANTAR" evidence="1">
    <location>
        <begin position="105"/>
        <end position="171"/>
    </location>
</feature>
<reference evidence="2" key="2">
    <citation type="journal article" date="2021" name="PeerJ">
        <title>Extensive microbial diversity within the chicken gut microbiome revealed by metagenomics and culture.</title>
        <authorList>
            <person name="Gilroy R."/>
            <person name="Ravi A."/>
            <person name="Getino M."/>
            <person name="Pursley I."/>
            <person name="Horton D.L."/>
            <person name="Alikhan N.F."/>
            <person name="Baker D."/>
            <person name="Gharbi K."/>
            <person name="Hall N."/>
            <person name="Watson M."/>
            <person name="Adriaenssens E.M."/>
            <person name="Foster-Nyarko E."/>
            <person name="Jarju S."/>
            <person name="Secka A."/>
            <person name="Antonio M."/>
            <person name="Oren A."/>
            <person name="Chaudhuri R.R."/>
            <person name="La Ragione R."/>
            <person name="Hildebrand F."/>
            <person name="Pallen M.J."/>
        </authorList>
    </citation>
    <scope>NUCLEOTIDE SEQUENCE</scope>
    <source>
        <strain evidence="2">ChiGjej1B1-19959</strain>
    </source>
</reference>
<dbReference type="InterPro" id="IPR005561">
    <property type="entry name" value="ANTAR"/>
</dbReference>
<evidence type="ECO:0000259" key="1">
    <source>
        <dbReference type="SMART" id="SM01012"/>
    </source>
</evidence>
<reference evidence="2" key="1">
    <citation type="submission" date="2020-10" db="EMBL/GenBank/DDBJ databases">
        <authorList>
            <person name="Gilroy R."/>
        </authorList>
    </citation>
    <scope>NUCLEOTIDE SEQUENCE</scope>
    <source>
        <strain evidence="2">ChiGjej1B1-19959</strain>
    </source>
</reference>
<name>A0A9D1LDQ5_9FIRM</name>
<gene>
    <name evidence="2" type="ORF">IAC53_00530</name>
</gene>
<dbReference type="AlphaFoldDB" id="A0A9D1LDQ5"/>
<dbReference type="InterPro" id="IPR036388">
    <property type="entry name" value="WH-like_DNA-bd_sf"/>
</dbReference>
<evidence type="ECO:0000313" key="3">
    <source>
        <dbReference type="Proteomes" id="UP000824071"/>
    </source>
</evidence>
<dbReference type="InterPro" id="IPR011006">
    <property type="entry name" value="CheY-like_superfamily"/>
</dbReference>
<evidence type="ECO:0000313" key="2">
    <source>
        <dbReference type="EMBL" id="HIU35081.1"/>
    </source>
</evidence>